<dbReference type="InterPro" id="IPR026444">
    <property type="entry name" value="Secre_tail"/>
</dbReference>
<dbReference type="EMBL" id="QFLI01000002">
    <property type="protein sequence ID" value="PXY01895.1"/>
    <property type="molecule type" value="Genomic_DNA"/>
</dbReference>
<keyword evidence="3" id="KW-0479">Metal-binding</keyword>
<keyword evidence="6" id="KW-0106">Calcium</keyword>
<dbReference type="InterPro" id="IPR012600">
    <property type="entry name" value="Propeptide_C25"/>
</dbReference>
<dbReference type="Gene3D" id="3.40.50.1460">
    <property type="match status" value="1"/>
</dbReference>
<comment type="caution">
    <text evidence="9">The sequence shown here is derived from an EMBL/GenBank/DDBJ whole genome shotgun (WGS) entry which is preliminary data.</text>
</comment>
<dbReference type="InterPro" id="IPR045474">
    <property type="entry name" value="GEVED"/>
</dbReference>
<dbReference type="SUPFAM" id="SSF49299">
    <property type="entry name" value="PKD domain"/>
    <property type="match status" value="1"/>
</dbReference>
<reference evidence="9 10" key="1">
    <citation type="submission" date="2018-05" db="EMBL/GenBank/DDBJ databases">
        <title>Marinifilum breve JC075T sp. nov., a marine bacterium isolated from Yongle Blue Hole in the South China Sea.</title>
        <authorList>
            <person name="Fu T."/>
        </authorList>
    </citation>
    <scope>NUCLEOTIDE SEQUENCE [LARGE SCALE GENOMIC DNA]</scope>
    <source>
        <strain evidence="9 10">JC075</strain>
    </source>
</reference>
<protein>
    <submittedName>
        <fullName evidence="9">Peptidase C25</fullName>
    </submittedName>
</protein>
<dbReference type="SUPFAM" id="SSF81296">
    <property type="entry name" value="E set domains"/>
    <property type="match status" value="1"/>
</dbReference>
<keyword evidence="4" id="KW-0732">Signal</keyword>
<dbReference type="Pfam" id="PF08126">
    <property type="entry name" value="Propeptide_C25"/>
    <property type="match status" value="1"/>
</dbReference>
<evidence type="ECO:0000256" key="3">
    <source>
        <dbReference type="ARBA" id="ARBA00022723"/>
    </source>
</evidence>
<evidence type="ECO:0000313" key="10">
    <source>
        <dbReference type="Proteomes" id="UP000248079"/>
    </source>
</evidence>
<dbReference type="SUPFAM" id="SSF52129">
    <property type="entry name" value="Caspase-like"/>
    <property type="match status" value="1"/>
</dbReference>
<keyword evidence="2" id="KW-0964">Secreted</keyword>
<keyword evidence="7" id="KW-0865">Zymogen</keyword>
<dbReference type="Pfam" id="PF01364">
    <property type="entry name" value="Peptidase_C25"/>
    <property type="match status" value="1"/>
</dbReference>
<dbReference type="RefSeq" id="WP_110359532.1">
    <property type="nucleotide sequence ID" value="NZ_QFLI01000002.1"/>
</dbReference>
<dbReference type="InterPro" id="IPR013783">
    <property type="entry name" value="Ig-like_fold"/>
</dbReference>
<evidence type="ECO:0000256" key="2">
    <source>
        <dbReference type="ARBA" id="ARBA00022525"/>
    </source>
</evidence>
<dbReference type="GO" id="GO:0004197">
    <property type="term" value="F:cysteine-type endopeptidase activity"/>
    <property type="evidence" value="ECO:0007669"/>
    <property type="project" value="InterPro"/>
</dbReference>
<dbReference type="InterPro" id="IPR000601">
    <property type="entry name" value="PKD_dom"/>
</dbReference>
<dbReference type="SMART" id="SM00089">
    <property type="entry name" value="PKD"/>
    <property type="match status" value="1"/>
</dbReference>
<dbReference type="Pfam" id="PF20009">
    <property type="entry name" value="GEVED"/>
    <property type="match status" value="1"/>
</dbReference>
<dbReference type="CDD" id="cd00146">
    <property type="entry name" value="PKD"/>
    <property type="match status" value="1"/>
</dbReference>
<name>A0A2V3ZZ26_9BACT</name>
<dbReference type="OrthoDB" id="5294031at2"/>
<dbReference type="PROSITE" id="PS50093">
    <property type="entry name" value="PKD"/>
    <property type="match status" value="1"/>
</dbReference>
<dbReference type="Pfam" id="PF00801">
    <property type="entry name" value="PKD"/>
    <property type="match status" value="1"/>
</dbReference>
<comment type="subcellular location">
    <subcellularLocation>
        <location evidence="1">Secreted</location>
    </subcellularLocation>
</comment>
<dbReference type="NCBIfam" id="TIGR04183">
    <property type="entry name" value="Por_Secre_tail"/>
    <property type="match status" value="1"/>
</dbReference>
<dbReference type="Proteomes" id="UP000248079">
    <property type="component" value="Unassembled WGS sequence"/>
</dbReference>
<accession>A0A2V3ZZ26</accession>
<dbReference type="InterPro" id="IPR035986">
    <property type="entry name" value="PKD_dom_sf"/>
</dbReference>
<keyword evidence="10" id="KW-1185">Reference proteome</keyword>
<dbReference type="InterPro" id="IPR029030">
    <property type="entry name" value="Caspase-like_dom_sf"/>
</dbReference>
<keyword evidence="5" id="KW-0378">Hydrolase</keyword>
<dbReference type="GO" id="GO:0006508">
    <property type="term" value="P:proteolysis"/>
    <property type="evidence" value="ECO:0007669"/>
    <property type="project" value="InterPro"/>
</dbReference>
<dbReference type="Pfam" id="PF03785">
    <property type="entry name" value="Peptidase_C25_C"/>
    <property type="match status" value="1"/>
</dbReference>
<sequence>MKENFYFFRVWVMAIGLLISVSASAQKREHIKIDPNTRYDKNELILKSAVGSDYLIDFKLNSYDLLYIASENAYKVEANNMGDILEKGSPALPRFAQSIMIPSSADMQVEVLNSEFIEIKNFNVVPSKGDITRDIDPKSIPYSYGETYQRDDYYPSNLASLNDPYILRSVRGQALVVNPITYNPIQNILRIYTHMELKVSASGKGSTKNTLSGAKSAVPDKGFDKVYESHFLNYAPTNTKYAALNDEPGNMLIICYDDYMDEMADFVAWKKQKGIPVEMVAYSTIGSAAAIKTYVSNYYNTNGLTYLLLVGDAPQVPTSSTSAGDSDNNYGFIVGNDHYIDIFVGRFSAQTAAQVTTQVERTIHYERDIQSTDTWLASGVGIASDEGYNPSDEEHMNAIQTKLEGYGYTISRCYQNGGSAAQLTNLLNAGKGIINYVGHGSNTGFASMVYTNTNVNNLTNDNKLPFIFDVACVNGNFKNITCFAETWLRATHNGKPTGAMAICASTINQSWVPPMIAQNEMNDILIESYANNIRRTFTGMALNGMFKMVDVYGSGGEKMIDTWTVFGDPSLQVRTKTPTVMQVNHTATASPGANSFTVNSNTNDAWVSMTLNGEIIGTAKINNGSANVSISPLPSSGVIKLTVTAYNKIPYIADVNITGSGVEEVVANFTSNKTSISTGESISFTDLSSNNPTSWNWSFTGGTPTVSTAQNPTVTYNTEGTYSVSLTASNSASSDTKTITNMITVSAPVSQTYCEATTNGCSSYEYISNVSFGTINNNSTCDGYSDNTSQVANVEQGQSYDITVSIGRPDSRNHVTAWFDWNRDGEFSGANEEYTLNYNYGSSVGTATGSIQVPSTASLGATRMRVRVTYNTTPQACGNTTYGEIEDYGIQIGNGSSSRERALEEKASIKLYPNPATHYFKLEQSGISGQVSVKIINLTGTIVNTFVSDGSDEFDISNLTSGIYIVQVSSGDENWTKKLVVK</sequence>
<dbReference type="Gene3D" id="2.60.40.10">
    <property type="entry name" value="Immunoglobulins"/>
    <property type="match status" value="2"/>
</dbReference>
<dbReference type="GO" id="GO:0046872">
    <property type="term" value="F:metal ion binding"/>
    <property type="evidence" value="ECO:0007669"/>
    <property type="project" value="UniProtKB-KW"/>
</dbReference>
<evidence type="ECO:0000256" key="4">
    <source>
        <dbReference type="ARBA" id="ARBA00022729"/>
    </source>
</evidence>
<dbReference type="InterPro" id="IPR029031">
    <property type="entry name" value="Gingipain_N_sf"/>
</dbReference>
<evidence type="ECO:0000256" key="1">
    <source>
        <dbReference type="ARBA" id="ARBA00004613"/>
    </source>
</evidence>
<proteinExistence type="predicted"/>
<dbReference type="InterPro" id="IPR001769">
    <property type="entry name" value="Gingipain"/>
</dbReference>
<dbReference type="InterPro" id="IPR038490">
    <property type="entry name" value="Gingipain_propep_sf"/>
</dbReference>
<dbReference type="InterPro" id="IPR022409">
    <property type="entry name" value="PKD/Chitinase_dom"/>
</dbReference>
<evidence type="ECO:0000256" key="7">
    <source>
        <dbReference type="ARBA" id="ARBA00023145"/>
    </source>
</evidence>
<dbReference type="GO" id="GO:0005576">
    <property type="term" value="C:extracellular region"/>
    <property type="evidence" value="ECO:0007669"/>
    <property type="project" value="UniProtKB-SubCell"/>
</dbReference>
<dbReference type="Pfam" id="PF18962">
    <property type="entry name" value="Por_Secre_tail"/>
    <property type="match status" value="1"/>
</dbReference>
<dbReference type="Gene3D" id="3.40.50.10390">
    <property type="entry name" value="Gingipain r, domain 1"/>
    <property type="match status" value="1"/>
</dbReference>
<feature type="domain" description="PKD" evidence="8">
    <location>
        <begin position="665"/>
        <end position="750"/>
    </location>
</feature>
<dbReference type="AlphaFoldDB" id="A0A2V3ZZ26"/>
<evidence type="ECO:0000256" key="6">
    <source>
        <dbReference type="ARBA" id="ARBA00022837"/>
    </source>
</evidence>
<evidence type="ECO:0000259" key="8">
    <source>
        <dbReference type="PROSITE" id="PS50093"/>
    </source>
</evidence>
<dbReference type="InterPro" id="IPR005536">
    <property type="entry name" value="Peptidase_C25_Ig-like_domain"/>
</dbReference>
<gene>
    <name evidence="9" type="ORF">DF185_04405</name>
</gene>
<organism evidence="9 10">
    <name type="scientific">Marinifilum breve</name>
    <dbReference type="NCBI Taxonomy" id="2184082"/>
    <lineage>
        <taxon>Bacteria</taxon>
        <taxon>Pseudomonadati</taxon>
        <taxon>Bacteroidota</taxon>
        <taxon>Bacteroidia</taxon>
        <taxon>Marinilabiliales</taxon>
        <taxon>Marinifilaceae</taxon>
    </lineage>
</organism>
<evidence type="ECO:0000256" key="5">
    <source>
        <dbReference type="ARBA" id="ARBA00022801"/>
    </source>
</evidence>
<evidence type="ECO:0000313" key="9">
    <source>
        <dbReference type="EMBL" id="PXY01895.1"/>
    </source>
</evidence>
<dbReference type="Gene3D" id="2.60.40.3800">
    <property type="match status" value="1"/>
</dbReference>
<dbReference type="InterPro" id="IPR014756">
    <property type="entry name" value="Ig_E-set"/>
</dbReference>